<dbReference type="Proteomes" id="UP000031036">
    <property type="component" value="Unassembled WGS sequence"/>
</dbReference>
<evidence type="ECO:0000313" key="3">
    <source>
        <dbReference type="Proteomes" id="UP000031036"/>
    </source>
</evidence>
<feature type="compositionally biased region" description="Polar residues" evidence="1">
    <location>
        <begin position="67"/>
        <end position="100"/>
    </location>
</feature>
<feature type="compositionally biased region" description="Polar residues" evidence="1">
    <location>
        <begin position="51"/>
        <end position="60"/>
    </location>
</feature>
<gene>
    <name evidence="2" type="ORF">Tcan_14704</name>
</gene>
<dbReference type="AlphaFoldDB" id="A0A0B2V170"/>
<keyword evidence="3" id="KW-1185">Reference proteome</keyword>
<evidence type="ECO:0000256" key="1">
    <source>
        <dbReference type="SAM" id="MobiDB-lite"/>
    </source>
</evidence>
<comment type="caution">
    <text evidence="2">The sequence shown here is derived from an EMBL/GenBank/DDBJ whole genome shotgun (WGS) entry which is preliminary data.</text>
</comment>
<protein>
    <submittedName>
        <fullName evidence="2">Uncharacterized protein</fullName>
    </submittedName>
</protein>
<proteinExistence type="predicted"/>
<evidence type="ECO:0000313" key="2">
    <source>
        <dbReference type="EMBL" id="KHN74745.1"/>
    </source>
</evidence>
<reference evidence="2 3" key="1">
    <citation type="submission" date="2014-11" db="EMBL/GenBank/DDBJ databases">
        <title>Genetic blueprint of the zoonotic pathogen Toxocara canis.</title>
        <authorList>
            <person name="Zhu X.-Q."/>
            <person name="Korhonen P.K."/>
            <person name="Cai H."/>
            <person name="Young N.D."/>
            <person name="Nejsum P."/>
            <person name="von Samson-Himmelstjerna G."/>
            <person name="Boag P.R."/>
            <person name="Tan P."/>
            <person name="Li Q."/>
            <person name="Min J."/>
            <person name="Yang Y."/>
            <person name="Wang X."/>
            <person name="Fang X."/>
            <person name="Hall R.S."/>
            <person name="Hofmann A."/>
            <person name="Sternberg P.W."/>
            <person name="Jex A.R."/>
            <person name="Gasser R.B."/>
        </authorList>
    </citation>
    <scope>NUCLEOTIDE SEQUENCE [LARGE SCALE GENOMIC DNA]</scope>
    <source>
        <strain evidence="2">PN_DK_2014</strain>
    </source>
</reference>
<sequence length="138" mass="15432">MKTHRKLPSTPSIDATPIVNGFSTVAIEPAEGEQVRMRRKLSRATDWRHSWTPTQPSSPSMAERRQLSINVDNSNDPYSPSSAQNSPTLKPIQSTGTTPRPRNFLTVDQGLRAVSPVGSRTALQRRIQYLQTKQVSFF</sequence>
<dbReference type="EMBL" id="JPKZ01002830">
    <property type="protein sequence ID" value="KHN74745.1"/>
    <property type="molecule type" value="Genomic_DNA"/>
</dbReference>
<accession>A0A0B2V170</accession>
<feature type="region of interest" description="Disordered" evidence="1">
    <location>
        <begin position="30"/>
        <end position="104"/>
    </location>
</feature>
<organism evidence="2 3">
    <name type="scientific">Toxocara canis</name>
    <name type="common">Canine roundworm</name>
    <dbReference type="NCBI Taxonomy" id="6265"/>
    <lineage>
        <taxon>Eukaryota</taxon>
        <taxon>Metazoa</taxon>
        <taxon>Ecdysozoa</taxon>
        <taxon>Nematoda</taxon>
        <taxon>Chromadorea</taxon>
        <taxon>Rhabditida</taxon>
        <taxon>Spirurina</taxon>
        <taxon>Ascaridomorpha</taxon>
        <taxon>Ascaridoidea</taxon>
        <taxon>Toxocaridae</taxon>
        <taxon>Toxocara</taxon>
    </lineage>
</organism>
<name>A0A0B2V170_TOXCA</name>